<feature type="region of interest" description="Disordered" evidence="1">
    <location>
        <begin position="34"/>
        <end position="64"/>
    </location>
</feature>
<gene>
    <name evidence="2" type="ORF">KGD82_17125</name>
</gene>
<reference evidence="2" key="1">
    <citation type="submission" date="2021-05" db="EMBL/GenBank/DDBJ databases">
        <authorList>
            <person name="Kaiqin L."/>
            <person name="Jian G."/>
        </authorList>
    </citation>
    <scope>NUCLEOTIDE SEQUENCE</scope>
    <source>
        <strain evidence="2">HDS5</strain>
    </source>
</reference>
<accession>A0A975L870</accession>
<keyword evidence="3" id="KW-1185">Reference proteome</keyword>
<name>A0A975L870_9ACTN</name>
<dbReference type="EMBL" id="CP074402">
    <property type="protein sequence ID" value="QVJ00462.1"/>
    <property type="molecule type" value="Genomic_DNA"/>
</dbReference>
<sequence length="134" mass="14150">MGQVEESGVVGVDVDEVDTGVALLRIDGEFLDRGAEPYRGQGVHGSEDPSASRPPEYDSHTVGSELVKKGRVSFRVVRTEGVPDLLDPVLADGGGLAQPPRDPRADVFVVVNPTFDPASREHLTVVPADVVPPG</sequence>
<evidence type="ECO:0000313" key="3">
    <source>
        <dbReference type="Proteomes" id="UP000682416"/>
    </source>
</evidence>
<proteinExistence type="predicted"/>
<evidence type="ECO:0000256" key="1">
    <source>
        <dbReference type="SAM" id="MobiDB-lite"/>
    </source>
</evidence>
<organism evidence="2 3">
    <name type="scientific">Nocardiopsis eucommiae</name>
    <dbReference type="NCBI Taxonomy" id="2831970"/>
    <lineage>
        <taxon>Bacteria</taxon>
        <taxon>Bacillati</taxon>
        <taxon>Actinomycetota</taxon>
        <taxon>Actinomycetes</taxon>
        <taxon>Streptosporangiales</taxon>
        <taxon>Nocardiopsidaceae</taxon>
        <taxon>Nocardiopsis</taxon>
    </lineage>
</organism>
<dbReference type="AlphaFoldDB" id="A0A975L870"/>
<protein>
    <submittedName>
        <fullName evidence="2">Uncharacterized protein</fullName>
    </submittedName>
</protein>
<dbReference type="KEGG" id="nec:KGD82_17125"/>
<dbReference type="Proteomes" id="UP000682416">
    <property type="component" value="Chromosome"/>
</dbReference>
<evidence type="ECO:0000313" key="2">
    <source>
        <dbReference type="EMBL" id="QVJ00462.1"/>
    </source>
</evidence>